<dbReference type="InterPro" id="IPR011990">
    <property type="entry name" value="TPR-like_helical_dom_sf"/>
</dbReference>
<feature type="transmembrane region" description="Helical" evidence="6">
    <location>
        <begin position="133"/>
        <end position="153"/>
    </location>
</feature>
<organism evidence="8 9">
    <name type="scientific">Posidoniimonas polymericola</name>
    <dbReference type="NCBI Taxonomy" id="2528002"/>
    <lineage>
        <taxon>Bacteria</taxon>
        <taxon>Pseudomonadati</taxon>
        <taxon>Planctomycetota</taxon>
        <taxon>Planctomycetia</taxon>
        <taxon>Pirellulales</taxon>
        <taxon>Lacipirellulaceae</taxon>
        <taxon>Posidoniimonas</taxon>
    </lineage>
</organism>
<evidence type="ECO:0000256" key="3">
    <source>
        <dbReference type="ARBA" id="ARBA00022989"/>
    </source>
</evidence>
<feature type="transmembrane region" description="Helical" evidence="6">
    <location>
        <begin position="205"/>
        <end position="232"/>
    </location>
</feature>
<feature type="transmembrane region" description="Helical" evidence="6">
    <location>
        <begin position="309"/>
        <end position="328"/>
    </location>
</feature>
<dbReference type="GO" id="GO:0016020">
    <property type="term" value="C:membrane"/>
    <property type="evidence" value="ECO:0007669"/>
    <property type="project" value="UniProtKB-SubCell"/>
</dbReference>
<evidence type="ECO:0000256" key="4">
    <source>
        <dbReference type="ARBA" id="ARBA00023136"/>
    </source>
</evidence>
<feature type="transmembrane region" description="Helical" evidence="6">
    <location>
        <begin position="20"/>
        <end position="38"/>
    </location>
</feature>
<evidence type="ECO:0000256" key="6">
    <source>
        <dbReference type="SAM" id="Phobius"/>
    </source>
</evidence>
<dbReference type="InterPro" id="IPR051533">
    <property type="entry name" value="WaaL-like"/>
</dbReference>
<feature type="transmembrane region" description="Helical" evidence="6">
    <location>
        <begin position="462"/>
        <end position="482"/>
    </location>
</feature>
<dbReference type="GO" id="GO:0016874">
    <property type="term" value="F:ligase activity"/>
    <property type="evidence" value="ECO:0007669"/>
    <property type="project" value="UniProtKB-KW"/>
</dbReference>
<feature type="transmembrane region" description="Helical" evidence="6">
    <location>
        <begin position="258"/>
        <end position="278"/>
    </location>
</feature>
<reference evidence="8 9" key="1">
    <citation type="submission" date="2019-02" db="EMBL/GenBank/DDBJ databases">
        <title>Deep-cultivation of Planctomycetes and their phenomic and genomic characterization uncovers novel biology.</title>
        <authorList>
            <person name="Wiegand S."/>
            <person name="Jogler M."/>
            <person name="Boedeker C."/>
            <person name="Pinto D."/>
            <person name="Vollmers J."/>
            <person name="Rivas-Marin E."/>
            <person name="Kohn T."/>
            <person name="Peeters S.H."/>
            <person name="Heuer A."/>
            <person name="Rast P."/>
            <person name="Oberbeckmann S."/>
            <person name="Bunk B."/>
            <person name="Jeske O."/>
            <person name="Meyerdierks A."/>
            <person name="Storesund J.E."/>
            <person name="Kallscheuer N."/>
            <person name="Luecker S."/>
            <person name="Lage O.M."/>
            <person name="Pohl T."/>
            <person name="Merkel B.J."/>
            <person name="Hornburger P."/>
            <person name="Mueller R.-W."/>
            <person name="Bruemmer F."/>
            <person name="Labrenz M."/>
            <person name="Spormann A.M."/>
            <person name="Op Den Camp H."/>
            <person name="Overmann J."/>
            <person name="Amann R."/>
            <person name="Jetten M.S.M."/>
            <person name="Mascher T."/>
            <person name="Medema M.H."/>
            <person name="Devos D.P."/>
            <person name="Kaster A.-K."/>
            <person name="Ovreas L."/>
            <person name="Rohde M."/>
            <person name="Galperin M.Y."/>
            <person name="Jogler C."/>
        </authorList>
    </citation>
    <scope>NUCLEOTIDE SEQUENCE [LARGE SCALE GENOMIC DNA]</scope>
    <source>
        <strain evidence="8 9">Pla123a</strain>
    </source>
</reference>
<keyword evidence="8" id="KW-0436">Ligase</keyword>
<dbReference type="Pfam" id="PF04932">
    <property type="entry name" value="Wzy_C"/>
    <property type="match status" value="1"/>
</dbReference>
<dbReference type="Proteomes" id="UP000318478">
    <property type="component" value="Unassembled WGS sequence"/>
</dbReference>
<feature type="transmembrane region" description="Helical" evidence="6">
    <location>
        <begin position="74"/>
        <end position="93"/>
    </location>
</feature>
<dbReference type="EMBL" id="SJPO01000003">
    <property type="protein sequence ID" value="TWT77788.1"/>
    <property type="molecule type" value="Genomic_DNA"/>
</dbReference>
<dbReference type="InterPro" id="IPR007016">
    <property type="entry name" value="O-antigen_ligase-rel_domated"/>
</dbReference>
<feature type="transmembrane region" description="Helical" evidence="6">
    <location>
        <begin position="165"/>
        <end position="185"/>
    </location>
</feature>
<protein>
    <submittedName>
        <fullName evidence="8">O-Antigen ligase</fullName>
    </submittedName>
</protein>
<proteinExistence type="predicted"/>
<keyword evidence="2 6" id="KW-0812">Transmembrane</keyword>
<evidence type="ECO:0000256" key="1">
    <source>
        <dbReference type="ARBA" id="ARBA00004141"/>
    </source>
</evidence>
<evidence type="ECO:0000313" key="8">
    <source>
        <dbReference type="EMBL" id="TWT77788.1"/>
    </source>
</evidence>
<feature type="transmembrane region" description="Helical" evidence="6">
    <location>
        <begin position="438"/>
        <end position="456"/>
    </location>
</feature>
<feature type="transmembrane region" description="Helical" evidence="6">
    <location>
        <begin position="44"/>
        <end position="62"/>
    </location>
</feature>
<dbReference type="Gene3D" id="1.25.40.10">
    <property type="entry name" value="Tetratricopeptide repeat domain"/>
    <property type="match status" value="2"/>
</dbReference>
<sequence>MKPQAIIQRLRNVDVRRWPLKAVDAGLAAVLLVAPLFYGGRHDIGLLAYAVIVLATAVAWAVHRATNEGSASPLSGWAAALLAAGPALLLLQLTPLPPAVLGVLSPELADRLTTWRGDANSFGAWQTLTVDAWATRSSLATLLTHCVLFLVAAQRLKTVGDVRRLISWVGFAAVGMSALALLQYASGTKLLLWCIPLPYRDVSRAALGSFTTPNHCGHFIALGVGALLLLALRQREALAAAALRRSPNAKPGVSRDELIRTIGSIAALGLTAAAVLLTFSRGALLAYLVGMAVTLALLGWAGWVGRSHLVRGGLLLIVAGVALSLLQYDQVSQKSGGVTLTGIDDLTDTTDRQLVWRANLSAFAANPVFGYGAGSHGQVYPMFIEEATPVHFTHAESGYLQVATEAGLAGLLLAGGAVALVGCWCVRGLVGAKDRDDLALWAVIAGALGVSLFHSIADFVWFIPSCLAPMVLIAAAAMRLHLLRDKRPLWRPNGVVSGGYAGVAMASACVALLVAPAETARLRDHYTTTSVAVNRYNSSLFAKARNNAPDADDQILASRVYYSDEMIRDLVEIVRANPQDAAAQLRLAAQCLHRFELAQAQAGGGMGLEAVRSAVLASEFPSHEATVEWLRRAFGEDARLLLTARSAAAHAVRLCPLQGEGYLYLADLDFLAADQLPGNDQLVEQALSVRPQNGSVLFTAGKHRFQTAQIDEARELWRRAGRAPGNHLVKLASVVSLLFPAEQFVTDFDPDWRFTFAAYEFYRHRGNETDLRALAVHATKLAEQNQLTDTPRHAAVNYWQAATIHEQLGDLPRAVECAARAYEIEPRLFHIRRGLASALFRSERYDEADPHIRWCLARSPDDQSLRSWLEKIAKHRLMQRDASSPTRVARRSLLASPWDEPPTDPKQDP</sequence>
<dbReference type="SUPFAM" id="SSF48452">
    <property type="entry name" value="TPR-like"/>
    <property type="match status" value="1"/>
</dbReference>
<feature type="transmembrane region" description="Helical" evidence="6">
    <location>
        <begin position="406"/>
        <end position="426"/>
    </location>
</feature>
<dbReference type="AlphaFoldDB" id="A0A5C5YSA8"/>
<dbReference type="PANTHER" id="PTHR37422">
    <property type="entry name" value="TEICHURONIC ACID BIOSYNTHESIS PROTEIN TUAE"/>
    <property type="match status" value="1"/>
</dbReference>
<keyword evidence="3 6" id="KW-1133">Transmembrane helix</keyword>
<gene>
    <name evidence="8" type="ORF">Pla123a_15840</name>
</gene>
<evidence type="ECO:0000256" key="5">
    <source>
        <dbReference type="SAM" id="MobiDB-lite"/>
    </source>
</evidence>
<comment type="subcellular location">
    <subcellularLocation>
        <location evidence="1">Membrane</location>
        <topology evidence="1">Multi-pass membrane protein</topology>
    </subcellularLocation>
</comment>
<feature type="region of interest" description="Disordered" evidence="5">
    <location>
        <begin position="879"/>
        <end position="909"/>
    </location>
</feature>
<name>A0A5C5YSA8_9BACT</name>
<dbReference type="PANTHER" id="PTHR37422:SF23">
    <property type="entry name" value="TEICHURONIC ACID BIOSYNTHESIS PROTEIN TUAE"/>
    <property type="match status" value="1"/>
</dbReference>
<keyword evidence="4 6" id="KW-0472">Membrane</keyword>
<feature type="domain" description="O-antigen ligase-related" evidence="7">
    <location>
        <begin position="267"/>
        <end position="413"/>
    </location>
</feature>
<accession>A0A5C5YSA8</accession>
<evidence type="ECO:0000256" key="2">
    <source>
        <dbReference type="ARBA" id="ARBA00022692"/>
    </source>
</evidence>
<feature type="transmembrane region" description="Helical" evidence="6">
    <location>
        <begin position="284"/>
        <end position="302"/>
    </location>
</feature>
<keyword evidence="9" id="KW-1185">Reference proteome</keyword>
<evidence type="ECO:0000313" key="9">
    <source>
        <dbReference type="Proteomes" id="UP000318478"/>
    </source>
</evidence>
<dbReference type="OrthoDB" id="238751at2"/>
<feature type="transmembrane region" description="Helical" evidence="6">
    <location>
        <begin position="494"/>
        <end position="515"/>
    </location>
</feature>
<dbReference type="RefSeq" id="WP_146585608.1">
    <property type="nucleotide sequence ID" value="NZ_SJPO01000003.1"/>
</dbReference>
<comment type="caution">
    <text evidence="8">The sequence shown here is derived from an EMBL/GenBank/DDBJ whole genome shotgun (WGS) entry which is preliminary data.</text>
</comment>
<evidence type="ECO:0000259" key="7">
    <source>
        <dbReference type="Pfam" id="PF04932"/>
    </source>
</evidence>